<evidence type="ECO:0000313" key="1">
    <source>
        <dbReference type="EMBL" id="MBO8434525.1"/>
    </source>
</evidence>
<dbReference type="AlphaFoldDB" id="A0A9D9H0V0"/>
<reference evidence="1" key="1">
    <citation type="submission" date="2020-10" db="EMBL/GenBank/DDBJ databases">
        <authorList>
            <person name="Gilroy R."/>
        </authorList>
    </citation>
    <scope>NUCLEOTIDE SEQUENCE</scope>
    <source>
        <strain evidence="1">F6-4510</strain>
    </source>
</reference>
<gene>
    <name evidence="1" type="ORF">IAC55_04290</name>
</gene>
<proteinExistence type="predicted"/>
<reference evidence="1" key="2">
    <citation type="journal article" date="2021" name="PeerJ">
        <title>Extensive microbial diversity within the chicken gut microbiome revealed by metagenomics and culture.</title>
        <authorList>
            <person name="Gilroy R."/>
            <person name="Ravi A."/>
            <person name="Getino M."/>
            <person name="Pursley I."/>
            <person name="Horton D.L."/>
            <person name="Alikhan N.F."/>
            <person name="Baker D."/>
            <person name="Gharbi K."/>
            <person name="Hall N."/>
            <person name="Watson M."/>
            <person name="Adriaenssens E.M."/>
            <person name="Foster-Nyarko E."/>
            <person name="Jarju S."/>
            <person name="Secka A."/>
            <person name="Antonio M."/>
            <person name="Oren A."/>
            <person name="Chaudhuri R.R."/>
            <person name="La Ragione R."/>
            <person name="Hildebrand F."/>
            <person name="Pallen M.J."/>
        </authorList>
    </citation>
    <scope>NUCLEOTIDE SEQUENCE</scope>
    <source>
        <strain evidence="1">F6-4510</strain>
    </source>
</reference>
<comment type="caution">
    <text evidence="1">The sequence shown here is derived from an EMBL/GenBank/DDBJ whole genome shotgun (WGS) entry which is preliminary data.</text>
</comment>
<organism evidence="1 2">
    <name type="scientific">Candidatus Fimicola merdigallinarum</name>
    <dbReference type="NCBI Taxonomy" id="2840819"/>
    <lineage>
        <taxon>Bacteria</taxon>
        <taxon>Bacillati</taxon>
        <taxon>Bacillota</taxon>
        <taxon>Clostridia</taxon>
        <taxon>Lachnospirales</taxon>
        <taxon>Lachnospiraceae</taxon>
        <taxon>Lachnospiraceae incertae sedis</taxon>
        <taxon>Candidatus Fimicola</taxon>
    </lineage>
</organism>
<dbReference type="Proteomes" id="UP000823611">
    <property type="component" value="Unassembled WGS sequence"/>
</dbReference>
<protein>
    <submittedName>
        <fullName evidence="1">Uncharacterized protein</fullName>
    </submittedName>
</protein>
<evidence type="ECO:0000313" key="2">
    <source>
        <dbReference type="Proteomes" id="UP000823611"/>
    </source>
</evidence>
<dbReference type="EMBL" id="JADIMX010000080">
    <property type="protein sequence ID" value="MBO8434525.1"/>
    <property type="molecule type" value="Genomic_DNA"/>
</dbReference>
<sequence>MVTYKEVCKKVREIDKVICNACGKEIEKDGYGYLKDYLHVEKTWGYNSNKDEDVHKFDICEECYDNIIKSFLKDVK</sequence>
<name>A0A9D9H0V0_9FIRM</name>
<accession>A0A9D9H0V0</accession>